<dbReference type="GO" id="GO:0016887">
    <property type="term" value="F:ATP hydrolysis activity"/>
    <property type="evidence" value="ECO:0007669"/>
    <property type="project" value="InterPro"/>
</dbReference>
<dbReference type="InterPro" id="IPR003439">
    <property type="entry name" value="ABC_transporter-like_ATP-bd"/>
</dbReference>
<evidence type="ECO:0000256" key="1">
    <source>
        <dbReference type="ARBA" id="ARBA00005417"/>
    </source>
</evidence>
<dbReference type="RefSeq" id="WP_109688334.1">
    <property type="nucleotide sequence ID" value="NZ_QGGL01000006.1"/>
</dbReference>
<proteinExistence type="inferred from homology"/>
<evidence type="ECO:0000313" key="6">
    <source>
        <dbReference type="EMBL" id="PWK13826.1"/>
    </source>
</evidence>
<dbReference type="InterPro" id="IPR027417">
    <property type="entry name" value="P-loop_NTPase"/>
</dbReference>
<comment type="caution">
    <text evidence="6">The sequence shown here is derived from an EMBL/GenBank/DDBJ whole genome shotgun (WGS) entry which is preliminary data.</text>
</comment>
<dbReference type="EMBL" id="QGGL01000006">
    <property type="protein sequence ID" value="PWK13826.1"/>
    <property type="molecule type" value="Genomic_DNA"/>
</dbReference>
<comment type="similarity">
    <text evidence="1">Belongs to the ABC transporter superfamily.</text>
</comment>
<dbReference type="Proteomes" id="UP000245634">
    <property type="component" value="Unassembled WGS sequence"/>
</dbReference>
<dbReference type="PANTHER" id="PTHR42711">
    <property type="entry name" value="ABC TRANSPORTER ATP-BINDING PROTEIN"/>
    <property type="match status" value="1"/>
</dbReference>
<evidence type="ECO:0000259" key="5">
    <source>
        <dbReference type="PROSITE" id="PS50893"/>
    </source>
</evidence>
<keyword evidence="3" id="KW-0547">Nucleotide-binding</keyword>
<reference evidence="6 7" key="1">
    <citation type="submission" date="2018-05" db="EMBL/GenBank/DDBJ databases">
        <title>Genomic Encyclopedia of Type Strains, Phase IV (KMG-IV): sequencing the most valuable type-strain genomes for metagenomic binning, comparative biology and taxonomic classification.</title>
        <authorList>
            <person name="Goeker M."/>
        </authorList>
    </citation>
    <scope>NUCLEOTIDE SEQUENCE [LARGE SCALE GENOMIC DNA]</scope>
    <source>
        <strain evidence="6 7">DSM 18773</strain>
    </source>
</reference>
<dbReference type="PANTHER" id="PTHR42711:SF5">
    <property type="entry name" value="ABC TRANSPORTER ATP-BINDING PROTEIN NATA"/>
    <property type="match status" value="1"/>
</dbReference>
<gene>
    <name evidence="6" type="ORF">C7459_106106</name>
</gene>
<dbReference type="OrthoDB" id="2380937at2"/>
<dbReference type="InterPro" id="IPR050763">
    <property type="entry name" value="ABC_transporter_ATP-binding"/>
</dbReference>
<dbReference type="InterPro" id="IPR003593">
    <property type="entry name" value="AAA+_ATPase"/>
</dbReference>
<keyword evidence="4 6" id="KW-0067">ATP-binding</keyword>
<dbReference type="PROSITE" id="PS50893">
    <property type="entry name" value="ABC_TRANSPORTER_2"/>
    <property type="match status" value="1"/>
</dbReference>
<feature type="domain" description="ABC transporter" evidence="5">
    <location>
        <begin position="4"/>
        <end position="208"/>
    </location>
</feature>
<evidence type="ECO:0000313" key="7">
    <source>
        <dbReference type="Proteomes" id="UP000245634"/>
    </source>
</evidence>
<sequence>MATVQFENVGLRDKHKQLYQDLSFTLEGGMMGAVYGPSRTGKSSLLLLASGHLQPERGVVRVDGKQATKKQAGLGPIHDLTPMFNTLTVEESLVFQGRLYGVRNAKARAKELLQQYDLLHVCKSRIKDVGHIEQFRVGLASALVHRPSLVLIDEPERGLTNHEWELAHRDLRALADEGHVVFLTTVLAQVADCCELIVSLPDGEVTTR</sequence>
<dbReference type="Pfam" id="PF00005">
    <property type="entry name" value="ABC_tran"/>
    <property type="match status" value="1"/>
</dbReference>
<dbReference type="AlphaFoldDB" id="A0A316DB39"/>
<accession>A0A316DB39</accession>
<organism evidence="6 7">
    <name type="scientific">Tumebacillus permanentifrigoris</name>
    <dbReference type="NCBI Taxonomy" id="378543"/>
    <lineage>
        <taxon>Bacteria</taxon>
        <taxon>Bacillati</taxon>
        <taxon>Bacillota</taxon>
        <taxon>Bacilli</taxon>
        <taxon>Bacillales</taxon>
        <taxon>Alicyclobacillaceae</taxon>
        <taxon>Tumebacillus</taxon>
    </lineage>
</organism>
<dbReference type="GO" id="GO:0005524">
    <property type="term" value="F:ATP binding"/>
    <property type="evidence" value="ECO:0007669"/>
    <property type="project" value="UniProtKB-KW"/>
</dbReference>
<keyword evidence="7" id="KW-1185">Reference proteome</keyword>
<evidence type="ECO:0000256" key="4">
    <source>
        <dbReference type="ARBA" id="ARBA00022840"/>
    </source>
</evidence>
<keyword evidence="2" id="KW-0813">Transport</keyword>
<dbReference type="SMART" id="SM00382">
    <property type="entry name" value="AAA"/>
    <property type="match status" value="1"/>
</dbReference>
<evidence type="ECO:0000256" key="3">
    <source>
        <dbReference type="ARBA" id="ARBA00022741"/>
    </source>
</evidence>
<name>A0A316DB39_9BACL</name>
<dbReference type="SUPFAM" id="SSF52540">
    <property type="entry name" value="P-loop containing nucleoside triphosphate hydrolases"/>
    <property type="match status" value="1"/>
</dbReference>
<protein>
    <submittedName>
        <fullName evidence="6">Sodium transport system ATP-binding protein</fullName>
    </submittedName>
</protein>
<evidence type="ECO:0000256" key="2">
    <source>
        <dbReference type="ARBA" id="ARBA00022448"/>
    </source>
</evidence>
<dbReference type="Gene3D" id="3.40.50.300">
    <property type="entry name" value="P-loop containing nucleotide triphosphate hydrolases"/>
    <property type="match status" value="1"/>
</dbReference>